<dbReference type="EMBL" id="PIUM01000013">
    <property type="protein sequence ID" value="PKU24209.1"/>
    <property type="molecule type" value="Genomic_DNA"/>
</dbReference>
<comment type="caution">
    <text evidence="1">The sequence shown here is derived from an EMBL/GenBank/DDBJ whole genome shotgun (WGS) entry which is preliminary data.</text>
</comment>
<reference evidence="2" key="1">
    <citation type="submission" date="2017-12" db="EMBL/GenBank/DDBJ databases">
        <title>Draft genome sequence of Telmatospirillum siberiense 26-4b1T, an acidotolerant peatland alphaproteobacterium potentially involved in sulfur cycling.</title>
        <authorList>
            <person name="Hausmann B."/>
            <person name="Pjevac P."/>
            <person name="Schreck K."/>
            <person name="Herbold C.W."/>
            <person name="Daims H."/>
            <person name="Wagner M."/>
            <person name="Pester M."/>
            <person name="Loy A."/>
        </authorList>
    </citation>
    <scope>NUCLEOTIDE SEQUENCE [LARGE SCALE GENOMIC DNA]</scope>
    <source>
        <strain evidence="2">26-4b1</strain>
    </source>
</reference>
<keyword evidence="2" id="KW-1185">Reference proteome</keyword>
<gene>
    <name evidence="1" type="ORF">CWS72_12840</name>
</gene>
<evidence type="ECO:0000313" key="1">
    <source>
        <dbReference type="EMBL" id="PKU24209.1"/>
    </source>
</evidence>
<dbReference type="AlphaFoldDB" id="A0A2N3PUX1"/>
<dbReference type="Proteomes" id="UP000233293">
    <property type="component" value="Unassembled WGS sequence"/>
</dbReference>
<dbReference type="RefSeq" id="WP_101251004.1">
    <property type="nucleotide sequence ID" value="NZ_PIUM01000013.1"/>
</dbReference>
<sequence>MKEEISKMEFLIDKKAAEALFENNVPDIFGLENRKIDLVISSLAYVDANDTITVRLQTETDGREPPYNFAVTPYVAAKLALALTDLVNRTGQFKIKMEVTDPERGVVATLPKKKSW</sequence>
<evidence type="ECO:0000313" key="2">
    <source>
        <dbReference type="Proteomes" id="UP000233293"/>
    </source>
</evidence>
<organism evidence="1 2">
    <name type="scientific">Telmatospirillum siberiense</name>
    <dbReference type="NCBI Taxonomy" id="382514"/>
    <lineage>
        <taxon>Bacteria</taxon>
        <taxon>Pseudomonadati</taxon>
        <taxon>Pseudomonadota</taxon>
        <taxon>Alphaproteobacteria</taxon>
        <taxon>Rhodospirillales</taxon>
        <taxon>Rhodospirillaceae</taxon>
        <taxon>Telmatospirillum</taxon>
    </lineage>
</organism>
<name>A0A2N3PUX1_9PROT</name>
<proteinExistence type="predicted"/>
<accession>A0A2N3PUX1</accession>
<protein>
    <submittedName>
        <fullName evidence="1">Uncharacterized protein</fullName>
    </submittedName>
</protein>